<dbReference type="HOGENOM" id="CLU_026228_5_1_7"/>
<dbReference type="PANTHER" id="PTHR30570">
    <property type="entry name" value="PERIPLASMIC PHOSPHATE BINDING COMPONENT OF PHOSPHATE ABC TRANSPORTER"/>
    <property type="match status" value="1"/>
</dbReference>
<feature type="domain" description="PBP" evidence="3">
    <location>
        <begin position="27"/>
        <end position="260"/>
    </location>
</feature>
<dbReference type="CDD" id="cd13653">
    <property type="entry name" value="PBP2_phosphate_like_1"/>
    <property type="match status" value="1"/>
</dbReference>
<evidence type="ECO:0000256" key="2">
    <source>
        <dbReference type="SAM" id="SignalP"/>
    </source>
</evidence>
<feature type="signal peptide" evidence="2">
    <location>
        <begin position="1"/>
        <end position="28"/>
    </location>
</feature>
<dbReference type="EMBL" id="CP001390">
    <property type="protein sequence ID" value="ACM21810.1"/>
    <property type="molecule type" value="Genomic_DNA"/>
</dbReference>
<dbReference type="STRING" id="316067.Geob_3467"/>
<dbReference type="eggNOG" id="COG0226">
    <property type="taxonomic scope" value="Bacteria"/>
</dbReference>
<evidence type="ECO:0000313" key="4">
    <source>
        <dbReference type="EMBL" id="ACM21810.1"/>
    </source>
</evidence>
<keyword evidence="1 2" id="KW-0732">Signal</keyword>
<feature type="chain" id="PRO_5002888772" evidence="2">
    <location>
        <begin position="29"/>
        <end position="279"/>
    </location>
</feature>
<keyword evidence="5" id="KW-1185">Reference proteome</keyword>
<gene>
    <name evidence="4" type="ordered locus">Geob_3467</name>
</gene>
<dbReference type="AlphaFoldDB" id="B9M5Q1"/>
<proteinExistence type="predicted"/>
<sequence>MMVTSKHPCLLAFLLLSLLIFSPLPASAAERLSGSLLITGSETMAPLIAEMAKSFERLHPGVTITVQGYNSARGLSDTRTSRNSLGMVSRALKETERDLKAFPVGLDAICFIVSGNSSVKNMTRAELAQVFTGKASNWKQFIGRDQPLKAILRGDGRSSTKIVSEYLQIPVSQLQGILIPASSAITIKAVAKNSGAIGYVSFGEAYRYSSRQGKIHMIALDGRLPTKASIVNGSYPLIRVLNLVAKGEPTPLAREFIKYCRSKAVADMVQAFDFINLDL</sequence>
<dbReference type="PANTHER" id="PTHR30570:SF1">
    <property type="entry name" value="PHOSPHATE-BINDING PROTEIN PSTS"/>
    <property type="match status" value="1"/>
</dbReference>
<organism evidence="4 5">
    <name type="scientific">Geotalea daltonii (strain DSM 22248 / JCM 15807 / FRC-32)</name>
    <name type="common">Geobacter daltonii</name>
    <dbReference type="NCBI Taxonomy" id="316067"/>
    <lineage>
        <taxon>Bacteria</taxon>
        <taxon>Pseudomonadati</taxon>
        <taxon>Thermodesulfobacteriota</taxon>
        <taxon>Desulfuromonadia</taxon>
        <taxon>Geobacterales</taxon>
        <taxon>Geobacteraceae</taxon>
        <taxon>Geotalea</taxon>
    </lineage>
</organism>
<dbReference type="Pfam" id="PF12849">
    <property type="entry name" value="PBP_like_2"/>
    <property type="match status" value="1"/>
</dbReference>
<reference evidence="4 5" key="1">
    <citation type="submission" date="2009-01" db="EMBL/GenBank/DDBJ databases">
        <title>Complete sequence of Geobacter sp. FRC-32.</title>
        <authorList>
            <consortium name="US DOE Joint Genome Institute"/>
            <person name="Lucas S."/>
            <person name="Copeland A."/>
            <person name="Lapidus A."/>
            <person name="Glavina del Rio T."/>
            <person name="Dalin E."/>
            <person name="Tice H."/>
            <person name="Bruce D."/>
            <person name="Goodwin L."/>
            <person name="Pitluck S."/>
            <person name="Saunders E."/>
            <person name="Brettin T."/>
            <person name="Detter J.C."/>
            <person name="Han C."/>
            <person name="Larimer F."/>
            <person name="Land M."/>
            <person name="Hauser L."/>
            <person name="Kyrpides N."/>
            <person name="Ovchinnikova G."/>
            <person name="Kostka J."/>
            <person name="Richardson P."/>
        </authorList>
    </citation>
    <scope>NUCLEOTIDE SEQUENCE [LARGE SCALE GENOMIC DNA]</scope>
    <source>
        <strain evidence="5">DSM 22248 / JCM 15807 / FRC-32</strain>
    </source>
</reference>
<evidence type="ECO:0000313" key="5">
    <source>
        <dbReference type="Proteomes" id="UP000007721"/>
    </source>
</evidence>
<name>B9M5Q1_GEODF</name>
<dbReference type="RefSeq" id="WP_012648538.1">
    <property type="nucleotide sequence ID" value="NC_011979.1"/>
</dbReference>
<dbReference type="SUPFAM" id="SSF53850">
    <property type="entry name" value="Periplasmic binding protein-like II"/>
    <property type="match status" value="1"/>
</dbReference>
<accession>B9M5Q1</accession>
<evidence type="ECO:0000259" key="3">
    <source>
        <dbReference type="Pfam" id="PF12849"/>
    </source>
</evidence>
<dbReference type="Gene3D" id="3.40.190.10">
    <property type="entry name" value="Periplasmic binding protein-like II"/>
    <property type="match status" value="2"/>
</dbReference>
<dbReference type="Proteomes" id="UP000007721">
    <property type="component" value="Chromosome"/>
</dbReference>
<protein>
    <submittedName>
        <fullName evidence="4">Periplasmic solute-binding protein</fullName>
    </submittedName>
</protein>
<dbReference type="InterPro" id="IPR050811">
    <property type="entry name" value="Phosphate_ABC_transporter"/>
</dbReference>
<dbReference type="KEGG" id="geo:Geob_3467"/>
<dbReference type="InterPro" id="IPR024370">
    <property type="entry name" value="PBP_domain"/>
</dbReference>
<evidence type="ECO:0000256" key="1">
    <source>
        <dbReference type="ARBA" id="ARBA00022729"/>
    </source>
</evidence>